<feature type="signal peptide" evidence="1">
    <location>
        <begin position="1"/>
        <end position="24"/>
    </location>
</feature>
<accession>A0A928KTF0</accession>
<name>A0A928KTF0_9FIRM</name>
<proteinExistence type="predicted"/>
<feature type="chain" id="PRO_5037967759" evidence="1">
    <location>
        <begin position="25"/>
        <end position="287"/>
    </location>
</feature>
<keyword evidence="1" id="KW-0732">Signal</keyword>
<dbReference type="RefSeq" id="WP_326839970.1">
    <property type="nucleotide sequence ID" value="NZ_SVNY01000001.1"/>
</dbReference>
<sequence>MKKRIITAFLATAMAVSVSATAFAATAVPGYIGGFLGADSVKQTNFEYGTFSASSVTAQKTETLSFVESVPQVNGEGDLVFVDAVKQKEISYAVVPVGAVLSVAPAAGYQFAGSTHTSVNHFSKNSSGAFVEEQNSFKLENGGASFTVPATSAGKLIALQTIVVTAREENPEAFYAYFYVDSSAPAQVTGTSQPVGTTAVASAATYKSDTGSRLNLGVNKVYQFKITSLNGKQPTFNIAGSAFKVTFNGKSGNDYRYLVKAVGKAGQYGGVYINGEKTASTTISIVK</sequence>
<evidence type="ECO:0000313" key="2">
    <source>
        <dbReference type="EMBL" id="MBE6832601.1"/>
    </source>
</evidence>
<dbReference type="EMBL" id="SVNY01000001">
    <property type="protein sequence ID" value="MBE6832601.1"/>
    <property type="molecule type" value="Genomic_DNA"/>
</dbReference>
<reference evidence="2" key="1">
    <citation type="submission" date="2019-04" db="EMBL/GenBank/DDBJ databases">
        <title>Evolution of Biomass-Degrading Anaerobic Consortia Revealed by Metagenomics.</title>
        <authorList>
            <person name="Peng X."/>
        </authorList>
    </citation>
    <scope>NUCLEOTIDE SEQUENCE</scope>
    <source>
        <strain evidence="2">SIG551</strain>
    </source>
</reference>
<gene>
    <name evidence="2" type="ORF">E7512_03295</name>
</gene>
<organism evidence="2 3">
    <name type="scientific">Faecalispora sporosphaeroides</name>
    <dbReference type="NCBI Taxonomy" id="1549"/>
    <lineage>
        <taxon>Bacteria</taxon>
        <taxon>Bacillati</taxon>
        <taxon>Bacillota</taxon>
        <taxon>Clostridia</taxon>
        <taxon>Eubacteriales</taxon>
        <taxon>Oscillospiraceae</taxon>
        <taxon>Faecalispora</taxon>
    </lineage>
</organism>
<dbReference type="Proteomes" id="UP000754750">
    <property type="component" value="Unassembled WGS sequence"/>
</dbReference>
<dbReference type="AlphaFoldDB" id="A0A928KTF0"/>
<protein>
    <submittedName>
        <fullName evidence="2">Uncharacterized protein</fullName>
    </submittedName>
</protein>
<evidence type="ECO:0000256" key="1">
    <source>
        <dbReference type="SAM" id="SignalP"/>
    </source>
</evidence>
<evidence type="ECO:0000313" key="3">
    <source>
        <dbReference type="Proteomes" id="UP000754750"/>
    </source>
</evidence>
<comment type="caution">
    <text evidence="2">The sequence shown here is derived from an EMBL/GenBank/DDBJ whole genome shotgun (WGS) entry which is preliminary data.</text>
</comment>